<sequence length="94" mass="10165">MLGAALLTLAIGLLAYRIPRRRALRAASFLMAATGLGFPGIEGFWPLLVIAFAGTQSIGRGRRRLPVPRACRPRPATSPPRHPIACGRLLLREP</sequence>
<proteinExistence type="predicted"/>
<reference evidence="2 3" key="1">
    <citation type="journal article" date="2019" name="Syst. Appl. Microbiol.">
        <title>Microvirga tunisiensis sp. nov., a root nodule symbiotic bacterium isolated from Lupinus micranthus and L. luteus grown in Northern Tunisia.</title>
        <authorList>
            <person name="Msaddak A."/>
            <person name="Rejili M."/>
            <person name="Duran D."/>
            <person name="Mars M."/>
            <person name="Palacios J.M."/>
            <person name="Ruiz-Argueso T."/>
            <person name="Rey L."/>
            <person name="Imperial J."/>
        </authorList>
    </citation>
    <scope>NUCLEOTIDE SEQUENCE [LARGE SCALE GENOMIC DNA]</scope>
    <source>
        <strain evidence="2 3">Lmie10</strain>
    </source>
</reference>
<dbReference type="RefSeq" id="WP_152715946.1">
    <property type="nucleotide sequence ID" value="NZ_VOSJ01000294.1"/>
</dbReference>
<comment type="caution">
    <text evidence="2">The sequence shown here is derived from an EMBL/GenBank/DDBJ whole genome shotgun (WGS) entry which is preliminary data.</text>
</comment>
<keyword evidence="3" id="KW-1185">Reference proteome</keyword>
<protein>
    <submittedName>
        <fullName evidence="2">MFS transporter</fullName>
    </submittedName>
</protein>
<evidence type="ECO:0000313" key="3">
    <source>
        <dbReference type="Proteomes" id="UP000403266"/>
    </source>
</evidence>
<keyword evidence="1" id="KW-0812">Transmembrane</keyword>
<gene>
    <name evidence="2" type="ORF">FS320_30110</name>
</gene>
<evidence type="ECO:0000256" key="1">
    <source>
        <dbReference type="SAM" id="Phobius"/>
    </source>
</evidence>
<name>A0A5N7MRE8_9HYPH</name>
<evidence type="ECO:0000313" key="2">
    <source>
        <dbReference type="EMBL" id="MPR29240.1"/>
    </source>
</evidence>
<organism evidence="2 3">
    <name type="scientific">Microvirga tunisiensis</name>
    <dbReference type="NCBI Taxonomy" id="2108360"/>
    <lineage>
        <taxon>Bacteria</taxon>
        <taxon>Pseudomonadati</taxon>
        <taxon>Pseudomonadota</taxon>
        <taxon>Alphaproteobacteria</taxon>
        <taxon>Hyphomicrobiales</taxon>
        <taxon>Methylobacteriaceae</taxon>
        <taxon>Microvirga</taxon>
    </lineage>
</organism>
<feature type="transmembrane region" description="Helical" evidence="1">
    <location>
        <begin position="27"/>
        <end position="54"/>
    </location>
</feature>
<accession>A0A5N7MRE8</accession>
<dbReference type="Proteomes" id="UP000403266">
    <property type="component" value="Unassembled WGS sequence"/>
</dbReference>
<keyword evidence="1" id="KW-1133">Transmembrane helix</keyword>
<dbReference type="AlphaFoldDB" id="A0A5N7MRE8"/>
<keyword evidence="1" id="KW-0472">Membrane</keyword>
<dbReference type="EMBL" id="VOSK01000211">
    <property type="protein sequence ID" value="MPR29240.1"/>
    <property type="molecule type" value="Genomic_DNA"/>
</dbReference>